<gene>
    <name evidence="4" type="ORF">H9623_00595</name>
</gene>
<dbReference type="Pfam" id="PF03704">
    <property type="entry name" value="BTAD"/>
    <property type="match status" value="1"/>
</dbReference>
<comment type="caution">
    <text evidence="4">The sequence shown here is derived from an EMBL/GenBank/DDBJ whole genome shotgun (WGS) entry which is preliminary data.</text>
</comment>
<protein>
    <recommendedName>
        <fullName evidence="3">Bacterial transcriptional activator domain-containing protein</fullName>
    </recommendedName>
</protein>
<name>A0A9D5U5X3_9CELL</name>
<organism evidence="4 5">
    <name type="scientific">Oerskovia douganii</name>
    <dbReference type="NCBI Taxonomy" id="2762210"/>
    <lineage>
        <taxon>Bacteria</taxon>
        <taxon>Bacillati</taxon>
        <taxon>Actinomycetota</taxon>
        <taxon>Actinomycetes</taxon>
        <taxon>Micrococcales</taxon>
        <taxon>Cellulomonadaceae</taxon>
        <taxon>Oerskovia</taxon>
    </lineage>
</organism>
<evidence type="ECO:0000259" key="3">
    <source>
        <dbReference type="SMART" id="SM01043"/>
    </source>
</evidence>
<evidence type="ECO:0000313" key="4">
    <source>
        <dbReference type="EMBL" id="MBE7698803.1"/>
    </source>
</evidence>
<evidence type="ECO:0000256" key="2">
    <source>
        <dbReference type="ARBA" id="ARBA00023163"/>
    </source>
</evidence>
<keyword evidence="5" id="KW-1185">Reference proteome</keyword>
<evidence type="ECO:0000313" key="5">
    <source>
        <dbReference type="Proteomes" id="UP000822993"/>
    </source>
</evidence>
<evidence type="ECO:0000256" key="1">
    <source>
        <dbReference type="ARBA" id="ARBA00023015"/>
    </source>
</evidence>
<dbReference type="EMBL" id="JACSPN010000001">
    <property type="protein sequence ID" value="MBE7698803.1"/>
    <property type="molecule type" value="Genomic_DNA"/>
</dbReference>
<dbReference type="Gene3D" id="1.25.40.10">
    <property type="entry name" value="Tetratricopeptide repeat domain"/>
    <property type="match status" value="1"/>
</dbReference>
<dbReference type="GO" id="GO:0003677">
    <property type="term" value="F:DNA binding"/>
    <property type="evidence" value="ECO:0007669"/>
    <property type="project" value="TreeGrafter"/>
</dbReference>
<sequence length="256" mass="27612">MSPADSQRVRRELRVIGPFQVRVDGQVRPMPHSAERVLAVVALVGPLARSRAAALLWPDANPSRAGANLRAALSRLGDVAEGFVHVSGEVLALAEEASLDLEAAFAWINATIYDDVLPVAGAPPAWIGRTLLPGWEDGWLTGPNERLQMLEAQALESAAERLLAAGHPDGALPYALSAVEVQPWSESANRLTIEIHARRGDPSNALRHYRRFRHALGQELGVEPGPDIRAAIRQLYPFGNPLVDPVDPADPQAARS</sequence>
<dbReference type="InterPro" id="IPR005158">
    <property type="entry name" value="BTAD"/>
</dbReference>
<dbReference type="RefSeq" id="WP_193718149.1">
    <property type="nucleotide sequence ID" value="NZ_JACSPN010000001.1"/>
</dbReference>
<dbReference type="SMART" id="SM01043">
    <property type="entry name" value="BTAD"/>
    <property type="match status" value="1"/>
</dbReference>
<dbReference type="AlphaFoldDB" id="A0A9D5U5X3"/>
<proteinExistence type="predicted"/>
<dbReference type="SUPFAM" id="SSF48452">
    <property type="entry name" value="TPR-like"/>
    <property type="match status" value="1"/>
</dbReference>
<dbReference type="Proteomes" id="UP000822993">
    <property type="component" value="Unassembled WGS sequence"/>
</dbReference>
<dbReference type="InterPro" id="IPR051677">
    <property type="entry name" value="AfsR-DnrI-RedD_regulator"/>
</dbReference>
<keyword evidence="2" id="KW-0804">Transcription</keyword>
<dbReference type="GO" id="GO:0006355">
    <property type="term" value="P:regulation of DNA-templated transcription"/>
    <property type="evidence" value="ECO:0007669"/>
    <property type="project" value="TreeGrafter"/>
</dbReference>
<feature type="domain" description="Bacterial transcriptional activator" evidence="3">
    <location>
        <begin position="99"/>
        <end position="236"/>
    </location>
</feature>
<dbReference type="PANTHER" id="PTHR35807">
    <property type="entry name" value="TRANSCRIPTIONAL REGULATOR REDD-RELATED"/>
    <property type="match status" value="1"/>
</dbReference>
<dbReference type="InterPro" id="IPR011990">
    <property type="entry name" value="TPR-like_helical_dom_sf"/>
</dbReference>
<reference evidence="4 5" key="1">
    <citation type="submission" date="2020-08" db="EMBL/GenBank/DDBJ databases">
        <title>A Genomic Blueprint of the Chicken Gut Microbiome.</title>
        <authorList>
            <person name="Gilroy R."/>
            <person name="Ravi A."/>
            <person name="Getino M."/>
            <person name="Pursley I."/>
            <person name="Horton D.L."/>
            <person name="Alikhan N.-F."/>
            <person name="Baker D."/>
            <person name="Gharbi K."/>
            <person name="Hall N."/>
            <person name="Watson M."/>
            <person name="Adriaenssens E.M."/>
            <person name="Foster-Nyarko E."/>
            <person name="Jarju S."/>
            <person name="Secka A."/>
            <person name="Antonio M."/>
            <person name="Oren A."/>
            <person name="Chaudhuri R."/>
            <person name="La Ragione R.M."/>
            <person name="Hildebrand F."/>
            <person name="Pallen M.J."/>
        </authorList>
    </citation>
    <scope>NUCLEOTIDE SEQUENCE [LARGE SCALE GENOMIC DNA]</scope>
    <source>
        <strain evidence="4 5">Sa1BUA8</strain>
    </source>
</reference>
<accession>A0A9D5U5X3</accession>
<keyword evidence="1" id="KW-0805">Transcription regulation</keyword>
<dbReference type="PANTHER" id="PTHR35807:SF1">
    <property type="entry name" value="TRANSCRIPTIONAL REGULATOR REDD"/>
    <property type="match status" value="1"/>
</dbReference>